<dbReference type="InterPro" id="IPR050951">
    <property type="entry name" value="Retrovirus_Pol_polyprotein"/>
</dbReference>
<dbReference type="PANTHER" id="PTHR37984:SF5">
    <property type="entry name" value="PROTEIN NYNRIN-LIKE"/>
    <property type="match status" value="1"/>
</dbReference>
<evidence type="ECO:0000256" key="1">
    <source>
        <dbReference type="ARBA" id="ARBA00023268"/>
    </source>
</evidence>
<dbReference type="InterPro" id="IPR043128">
    <property type="entry name" value="Rev_trsase/Diguanyl_cyclase"/>
</dbReference>
<reference evidence="5" key="1">
    <citation type="submission" date="2016-06" db="UniProtKB">
        <authorList>
            <consortium name="WormBaseParasite"/>
        </authorList>
    </citation>
    <scope>IDENTIFICATION</scope>
</reference>
<organism evidence="5">
    <name type="scientific">Echinostoma caproni</name>
    <dbReference type="NCBI Taxonomy" id="27848"/>
    <lineage>
        <taxon>Eukaryota</taxon>
        <taxon>Metazoa</taxon>
        <taxon>Spiralia</taxon>
        <taxon>Lophotrochozoa</taxon>
        <taxon>Platyhelminthes</taxon>
        <taxon>Trematoda</taxon>
        <taxon>Digenea</taxon>
        <taxon>Plagiorchiida</taxon>
        <taxon>Echinostomata</taxon>
        <taxon>Echinostomatoidea</taxon>
        <taxon>Echinostomatidae</taxon>
        <taxon>Echinostoma</taxon>
    </lineage>
</organism>
<keyword evidence="1" id="KW-0511">Multifunctional enzyme</keyword>
<dbReference type="Gene3D" id="3.30.70.270">
    <property type="match status" value="1"/>
</dbReference>
<evidence type="ECO:0000313" key="3">
    <source>
        <dbReference type="EMBL" id="VDP33177.1"/>
    </source>
</evidence>
<dbReference type="AlphaFoldDB" id="A0A183A2B1"/>
<dbReference type="SUPFAM" id="SSF56672">
    <property type="entry name" value="DNA/RNA polymerases"/>
    <property type="match status" value="1"/>
</dbReference>
<evidence type="ECO:0000313" key="5">
    <source>
        <dbReference type="WBParaSite" id="ECPE_0000109601-mRNA-1"/>
    </source>
</evidence>
<keyword evidence="4" id="KW-1185">Reference proteome</keyword>
<evidence type="ECO:0000259" key="2">
    <source>
        <dbReference type="Pfam" id="PF17919"/>
    </source>
</evidence>
<accession>A0A183A2B1</accession>
<dbReference type="Proteomes" id="UP000272942">
    <property type="component" value="Unassembled WGS sequence"/>
</dbReference>
<dbReference type="PANTHER" id="PTHR37984">
    <property type="entry name" value="PROTEIN CBG26694"/>
    <property type="match status" value="1"/>
</dbReference>
<dbReference type="InterPro" id="IPR041577">
    <property type="entry name" value="RT_RNaseH_2"/>
</dbReference>
<proteinExistence type="predicted"/>
<protein>
    <submittedName>
        <fullName evidence="5">RT_RNaseH_2 domain-containing protein</fullName>
    </submittedName>
</protein>
<sequence>MGCLHYYSRFIPNFANKAQPLFAAQSTAEWKWTAGCEEILRKIIQMIADRPVLTSFSPKKHPTLITDASGVGIGSVLKQDG</sequence>
<dbReference type="EMBL" id="UZAN01005288">
    <property type="protein sequence ID" value="VDP33177.1"/>
    <property type="molecule type" value="Genomic_DNA"/>
</dbReference>
<dbReference type="OrthoDB" id="10068564at2759"/>
<name>A0A183A2B1_9TREM</name>
<dbReference type="Pfam" id="PF17919">
    <property type="entry name" value="RT_RNaseH_2"/>
    <property type="match status" value="1"/>
</dbReference>
<dbReference type="WBParaSite" id="ECPE_0000109601-mRNA-1">
    <property type="protein sequence ID" value="ECPE_0000109601-mRNA-1"/>
    <property type="gene ID" value="ECPE_0000109601"/>
</dbReference>
<reference evidence="3 4" key="2">
    <citation type="submission" date="2018-11" db="EMBL/GenBank/DDBJ databases">
        <authorList>
            <consortium name="Pathogen Informatics"/>
        </authorList>
    </citation>
    <scope>NUCLEOTIDE SEQUENCE [LARGE SCALE GENOMIC DNA]</scope>
    <source>
        <strain evidence="3 4">Egypt</strain>
    </source>
</reference>
<dbReference type="InterPro" id="IPR043502">
    <property type="entry name" value="DNA/RNA_pol_sf"/>
</dbReference>
<gene>
    <name evidence="3" type="ORF">ECPE_LOCUS1096</name>
</gene>
<evidence type="ECO:0000313" key="4">
    <source>
        <dbReference type="Proteomes" id="UP000272942"/>
    </source>
</evidence>
<dbReference type="GO" id="GO:0003824">
    <property type="term" value="F:catalytic activity"/>
    <property type="evidence" value="ECO:0007669"/>
    <property type="project" value="UniProtKB-KW"/>
</dbReference>
<feature type="domain" description="Reverse transcriptase/retrotransposon-derived protein RNase H-like" evidence="2">
    <location>
        <begin position="32"/>
        <end position="80"/>
    </location>
</feature>